<reference evidence="3 4" key="1">
    <citation type="submission" date="2018-11" db="EMBL/GenBank/DDBJ databases">
        <title>Genome assembly of Steccherinum ochraceum LE-BIN_3174, the white-rot fungus of the Steccherinaceae family (The Residual Polyporoid clade, Polyporales, Basidiomycota).</title>
        <authorList>
            <person name="Fedorova T.V."/>
            <person name="Glazunova O.A."/>
            <person name="Landesman E.O."/>
            <person name="Moiseenko K.V."/>
            <person name="Psurtseva N.V."/>
            <person name="Savinova O.S."/>
            <person name="Shakhova N.V."/>
            <person name="Tyazhelova T.V."/>
            <person name="Vasina D.V."/>
        </authorList>
    </citation>
    <scope>NUCLEOTIDE SEQUENCE [LARGE SCALE GENOMIC DNA]</scope>
    <source>
        <strain evidence="3 4">LE-BIN_3174</strain>
    </source>
</reference>
<gene>
    <name evidence="3" type="ORF">EIP91_003449</name>
</gene>
<feature type="compositionally biased region" description="Polar residues" evidence="2">
    <location>
        <begin position="122"/>
        <end position="138"/>
    </location>
</feature>
<feature type="compositionally biased region" description="Polar residues" evidence="2">
    <location>
        <begin position="201"/>
        <end position="217"/>
    </location>
</feature>
<evidence type="ECO:0000256" key="2">
    <source>
        <dbReference type="SAM" id="MobiDB-lite"/>
    </source>
</evidence>
<feature type="compositionally biased region" description="Low complexity" evidence="2">
    <location>
        <begin position="108"/>
        <end position="121"/>
    </location>
</feature>
<comment type="caution">
    <text evidence="3">The sequence shown here is derived from an EMBL/GenBank/DDBJ whole genome shotgun (WGS) entry which is preliminary data.</text>
</comment>
<dbReference type="Proteomes" id="UP000292702">
    <property type="component" value="Unassembled WGS sequence"/>
</dbReference>
<keyword evidence="1" id="KW-0175">Coiled coil</keyword>
<organism evidence="3 4">
    <name type="scientific">Steccherinum ochraceum</name>
    <dbReference type="NCBI Taxonomy" id="92696"/>
    <lineage>
        <taxon>Eukaryota</taxon>
        <taxon>Fungi</taxon>
        <taxon>Dikarya</taxon>
        <taxon>Basidiomycota</taxon>
        <taxon>Agaricomycotina</taxon>
        <taxon>Agaricomycetes</taxon>
        <taxon>Polyporales</taxon>
        <taxon>Steccherinaceae</taxon>
        <taxon>Steccherinum</taxon>
    </lineage>
</organism>
<evidence type="ECO:0000256" key="1">
    <source>
        <dbReference type="SAM" id="Coils"/>
    </source>
</evidence>
<evidence type="ECO:0000313" key="4">
    <source>
        <dbReference type="Proteomes" id="UP000292702"/>
    </source>
</evidence>
<dbReference type="OrthoDB" id="3267800at2759"/>
<dbReference type="EMBL" id="RWJN01000208">
    <property type="protein sequence ID" value="TCD64913.1"/>
    <property type="molecule type" value="Genomic_DNA"/>
</dbReference>
<name>A0A4R0RDX7_9APHY</name>
<sequence length="458" mass="49340">MSSLRSFASRTPSTPASEKSVYFDAPLMHIFSRKRSSASTRSSRFNKNKDDDSSDGMPASGTGADEPGQDATAIPTPDPTPNLTASNPSAVPDVSGDETDVSTQEHPTSTSEAAATATANARQRNSSASNGGTASDSGYGSGGSNPAHKRTKSISRVNPPSAIGENDNAVNTNTNANNMGDIKPIPVVWSGDEDDEGGQETRPQTSATVGRSQSRMRAQSPWLGRPAGGADFGGRRANSVRSFRAGERGLDQDSVYTTGGGRRTPHRKMSLSGGTFAVGAGTIGPNSVAEVDESFEERSAAAERTLGKKSRNKLSRAELKEGKRLAAVIKAESKSEQKVLDIAIGELAEVQRMQKQAINEEARTATAHAKALRVFRREELEYFAARAKYERAQADLQTQEDIREASRDHAQEATELLQDKNREVEWLRAQKAADDIPNRFHFFQREREVKLMKLSGKA</sequence>
<feature type="region of interest" description="Disordered" evidence="2">
    <location>
        <begin position="251"/>
        <end position="273"/>
    </location>
</feature>
<evidence type="ECO:0000313" key="3">
    <source>
        <dbReference type="EMBL" id="TCD64913.1"/>
    </source>
</evidence>
<feature type="region of interest" description="Disordered" evidence="2">
    <location>
        <begin position="1"/>
        <end position="236"/>
    </location>
</feature>
<protein>
    <submittedName>
        <fullName evidence="3">Uncharacterized protein</fullName>
    </submittedName>
</protein>
<feature type="coiled-coil region" evidence="1">
    <location>
        <begin position="403"/>
        <end position="430"/>
    </location>
</feature>
<feature type="compositionally biased region" description="Low complexity" evidence="2">
    <location>
        <begin position="166"/>
        <end position="178"/>
    </location>
</feature>
<accession>A0A4R0RDX7</accession>
<keyword evidence="4" id="KW-1185">Reference proteome</keyword>
<proteinExistence type="predicted"/>
<dbReference type="AlphaFoldDB" id="A0A4R0RDX7"/>
<feature type="compositionally biased region" description="Polar residues" evidence="2">
    <location>
        <begin position="1"/>
        <end position="17"/>
    </location>
</feature>